<dbReference type="InterPro" id="IPR026444">
    <property type="entry name" value="Secre_tail"/>
</dbReference>
<dbReference type="RefSeq" id="WP_264749910.1">
    <property type="nucleotide sequence ID" value="NZ_JAPDHW010000005.1"/>
</dbReference>
<keyword evidence="3" id="KW-0479">Metal-binding</keyword>
<organism evidence="13 14">
    <name type="scientific">Chryseobacterium kimseyorum</name>
    <dbReference type="NCBI Taxonomy" id="2984028"/>
    <lineage>
        <taxon>Bacteria</taxon>
        <taxon>Pseudomonadati</taxon>
        <taxon>Bacteroidota</taxon>
        <taxon>Flavobacteriia</taxon>
        <taxon>Flavobacteriales</taxon>
        <taxon>Weeksellaceae</taxon>
        <taxon>Chryseobacterium group</taxon>
        <taxon>Chryseobacterium</taxon>
    </lineage>
</organism>
<evidence type="ECO:0000256" key="10">
    <source>
        <dbReference type="SAM" id="SignalP"/>
    </source>
</evidence>
<dbReference type="CDD" id="cd04275">
    <property type="entry name" value="ZnMc_pappalysin_like"/>
    <property type="match status" value="1"/>
</dbReference>
<sequence>MRNFTIVKILCLALFSFAGLANAQTTTTSGAKENQKTDKPKKDLSKSNGFERCSFTEYENYLQRNFPGRATTAEFEAWIKPLIEEAKQNKSQNGGIVTIPVVVHVIHSGQNVGSAPNISDAQVQSQITVMNNDFRRLAGTPGFNSNVLGADTMIQFALAKVDPNGNPTDGIDRVNLCLDRWTTAQINNTVKPQTIWDPTRYMNMWSVYFSDGSLLGYAQFPDTTLPGLNPVGGLASTDGVVANFSTFGSKDYDTNNSFFLAAPYNKGRTMTHEVGHFLGLRHIWGDGYDANGNPTLTICETDYCNDTPPAHDANYACNPNVASCTQGLFEMVQNYMDYTPDACMNIYTIDQKSRITTVMNNSPRRMDLKTSVADIAIPLFANDAEVKVERGCTSGNCSNVVKFLLYNRGTANLTSANISYTIGTSGAQTYAWTGSLAQNKYAVITVPVPNNTANSAAITANVTSANGGTDQRASNNSATGTYILPPAATYYATNTIAFNLQLDGYGSEIIWSLKNGSGQIVKAGGPYQDATVALPPVISENWVLPNDCYTFTITDSYGDGLDSTDGGYVDLASSTGQVIYHGESDILGYGSKTFTTQFLSTEDVVKTKSFGIYPNPATDVLNITKVSDKAKFEIHNAVGQLVKSGTINGNQVRVAELVKGTYIITIQDKNISESIKFIKK</sequence>
<dbReference type="PANTHER" id="PTHR47466:SF1">
    <property type="entry name" value="METALLOPROTEASE MEP1 (AFU_ORTHOLOGUE AFUA_1G07730)-RELATED"/>
    <property type="match status" value="1"/>
</dbReference>
<keyword evidence="6" id="KW-0862">Zinc</keyword>
<evidence type="ECO:0000256" key="6">
    <source>
        <dbReference type="ARBA" id="ARBA00022833"/>
    </source>
</evidence>
<dbReference type="SUPFAM" id="SSF55486">
    <property type="entry name" value="Metalloproteases ('zincins'), catalytic domain"/>
    <property type="match status" value="1"/>
</dbReference>
<feature type="compositionally biased region" description="Basic and acidic residues" evidence="9">
    <location>
        <begin position="33"/>
        <end position="45"/>
    </location>
</feature>
<dbReference type="InterPro" id="IPR024079">
    <property type="entry name" value="MetalloPept_cat_dom_sf"/>
</dbReference>
<gene>
    <name evidence="13" type="ORF">OMO38_09330</name>
</gene>
<protein>
    <submittedName>
        <fullName evidence="13">M43 family zinc metalloprotease</fullName>
    </submittedName>
</protein>
<dbReference type="Gene3D" id="3.40.390.10">
    <property type="entry name" value="Collagenase (Catalytic Domain)"/>
    <property type="match status" value="1"/>
</dbReference>
<comment type="similarity">
    <text evidence="1">Belongs to the peptidase M43B family.</text>
</comment>
<comment type="caution">
    <text evidence="13">The sequence shown here is derived from an EMBL/GenBank/DDBJ whole genome shotgun (WGS) entry which is preliminary data.</text>
</comment>
<name>A0ABT3HY42_9FLAO</name>
<feature type="signal peptide" evidence="10">
    <location>
        <begin position="1"/>
        <end position="23"/>
    </location>
</feature>
<feature type="domain" description="Peptidase M43 pregnancy-associated plasma-A" evidence="11">
    <location>
        <begin position="193"/>
        <end position="359"/>
    </location>
</feature>
<feature type="domain" description="Secretion system C-terminal sorting" evidence="12">
    <location>
        <begin position="612"/>
        <end position="677"/>
    </location>
</feature>
<dbReference type="Proteomes" id="UP001163731">
    <property type="component" value="Unassembled WGS sequence"/>
</dbReference>
<feature type="chain" id="PRO_5045485189" evidence="10">
    <location>
        <begin position="24"/>
        <end position="680"/>
    </location>
</feature>
<keyword evidence="8" id="KW-1015">Disulfide bond</keyword>
<evidence type="ECO:0000313" key="13">
    <source>
        <dbReference type="EMBL" id="MCW3168721.1"/>
    </source>
</evidence>
<proteinExistence type="inferred from homology"/>
<evidence type="ECO:0000256" key="1">
    <source>
        <dbReference type="ARBA" id="ARBA00008721"/>
    </source>
</evidence>
<dbReference type="PANTHER" id="PTHR47466">
    <property type="match status" value="1"/>
</dbReference>
<feature type="region of interest" description="Disordered" evidence="9">
    <location>
        <begin position="26"/>
        <end position="48"/>
    </location>
</feature>
<dbReference type="InterPro" id="IPR008754">
    <property type="entry name" value="Peptidase_M43"/>
</dbReference>
<dbReference type="EMBL" id="JAPDHW010000005">
    <property type="protein sequence ID" value="MCW3168721.1"/>
    <property type="molecule type" value="Genomic_DNA"/>
</dbReference>
<keyword evidence="4 10" id="KW-0732">Signal</keyword>
<keyword evidence="7 13" id="KW-0482">Metalloprotease</keyword>
<evidence type="ECO:0000256" key="5">
    <source>
        <dbReference type="ARBA" id="ARBA00022801"/>
    </source>
</evidence>
<accession>A0ABT3HY42</accession>
<dbReference type="Pfam" id="PF18962">
    <property type="entry name" value="Por_Secre_tail"/>
    <property type="match status" value="1"/>
</dbReference>
<evidence type="ECO:0000259" key="12">
    <source>
        <dbReference type="Pfam" id="PF18962"/>
    </source>
</evidence>
<evidence type="ECO:0000256" key="2">
    <source>
        <dbReference type="ARBA" id="ARBA00022670"/>
    </source>
</evidence>
<evidence type="ECO:0000259" key="11">
    <source>
        <dbReference type="Pfam" id="PF05572"/>
    </source>
</evidence>
<evidence type="ECO:0000256" key="9">
    <source>
        <dbReference type="SAM" id="MobiDB-lite"/>
    </source>
</evidence>
<reference evidence="13" key="1">
    <citation type="submission" date="2022-10" db="EMBL/GenBank/DDBJ databases">
        <title>Chryseobacterium babae sp. nov. isolated from the gut of the beetle Oryctes rhinoceros, and Chryseobacterium kimseyorum sp. nov., isolated from a stick insect rearing cage.</title>
        <authorList>
            <person name="Shelomi M."/>
            <person name="Han C.-J."/>
            <person name="Chen W.-M."/>
            <person name="Chen H.-K."/>
            <person name="Liaw S.-J."/>
            <person name="Muhle E."/>
            <person name="Clermont D."/>
        </authorList>
    </citation>
    <scope>NUCLEOTIDE SEQUENCE</scope>
    <source>
        <strain evidence="13">09-1422</strain>
    </source>
</reference>
<dbReference type="GO" id="GO:0008237">
    <property type="term" value="F:metallopeptidase activity"/>
    <property type="evidence" value="ECO:0007669"/>
    <property type="project" value="UniProtKB-KW"/>
</dbReference>
<evidence type="ECO:0000256" key="8">
    <source>
        <dbReference type="ARBA" id="ARBA00023157"/>
    </source>
</evidence>
<dbReference type="Pfam" id="PF05572">
    <property type="entry name" value="Peptidase_M43"/>
    <property type="match status" value="1"/>
</dbReference>
<evidence type="ECO:0000256" key="4">
    <source>
        <dbReference type="ARBA" id="ARBA00022729"/>
    </source>
</evidence>
<keyword evidence="5" id="KW-0378">Hydrolase</keyword>
<keyword evidence="2" id="KW-0645">Protease</keyword>
<evidence type="ECO:0000256" key="3">
    <source>
        <dbReference type="ARBA" id="ARBA00022723"/>
    </source>
</evidence>
<evidence type="ECO:0000313" key="14">
    <source>
        <dbReference type="Proteomes" id="UP001163731"/>
    </source>
</evidence>
<dbReference type="NCBIfam" id="TIGR04183">
    <property type="entry name" value="Por_Secre_tail"/>
    <property type="match status" value="1"/>
</dbReference>
<evidence type="ECO:0000256" key="7">
    <source>
        <dbReference type="ARBA" id="ARBA00023049"/>
    </source>
</evidence>
<keyword evidence="14" id="KW-1185">Reference proteome</keyword>